<dbReference type="Proteomes" id="UP000315003">
    <property type="component" value="Chromosome"/>
</dbReference>
<feature type="chain" id="PRO_5021822548" evidence="1">
    <location>
        <begin position="22"/>
        <end position="203"/>
    </location>
</feature>
<keyword evidence="1" id="KW-0732">Signal</keyword>
<dbReference type="NCBIfam" id="TIGR02595">
    <property type="entry name" value="PEP_CTERM"/>
    <property type="match status" value="1"/>
</dbReference>
<evidence type="ECO:0000313" key="4">
    <source>
        <dbReference type="Proteomes" id="UP000315003"/>
    </source>
</evidence>
<feature type="domain" description="Ice-binding protein C-terminal" evidence="2">
    <location>
        <begin position="172"/>
        <end position="197"/>
    </location>
</feature>
<feature type="signal peptide" evidence="1">
    <location>
        <begin position="1"/>
        <end position="21"/>
    </location>
</feature>
<sequence precursor="true">MRCLSILTFLFSIALINPAHAGVLIGLDLSVTNQLTLTATTETAIGTVTGPTSNGIVLEATGSVASQLLGGASDTFGFKSTGAFVQVETSGLLDSGVYSLNLYESSFSDSVSTSITSGQQAFVGTTTITLDATSYNNLLNGPSSGKIYAFEDNATTFATNGTYIGDWAKASTVPEPSSAIAMGLLGIVGFAGSRRRRRQGSVA</sequence>
<accession>A0A517SWM9</accession>
<keyword evidence="4" id="KW-1185">Reference proteome</keyword>
<dbReference type="InterPro" id="IPR013424">
    <property type="entry name" value="Ice-binding_C"/>
</dbReference>
<gene>
    <name evidence="3" type="ORF">SV7mr_30060</name>
</gene>
<reference evidence="3 4" key="1">
    <citation type="submission" date="2019-02" db="EMBL/GenBank/DDBJ databases">
        <title>Deep-cultivation of Planctomycetes and their phenomic and genomic characterization uncovers novel biology.</title>
        <authorList>
            <person name="Wiegand S."/>
            <person name="Jogler M."/>
            <person name="Boedeker C."/>
            <person name="Pinto D."/>
            <person name="Vollmers J."/>
            <person name="Rivas-Marin E."/>
            <person name="Kohn T."/>
            <person name="Peeters S.H."/>
            <person name="Heuer A."/>
            <person name="Rast P."/>
            <person name="Oberbeckmann S."/>
            <person name="Bunk B."/>
            <person name="Jeske O."/>
            <person name="Meyerdierks A."/>
            <person name="Storesund J.E."/>
            <person name="Kallscheuer N."/>
            <person name="Luecker S."/>
            <person name="Lage O.M."/>
            <person name="Pohl T."/>
            <person name="Merkel B.J."/>
            <person name="Hornburger P."/>
            <person name="Mueller R.-W."/>
            <person name="Bruemmer F."/>
            <person name="Labrenz M."/>
            <person name="Spormann A.M."/>
            <person name="Op den Camp H."/>
            <person name="Overmann J."/>
            <person name="Amann R."/>
            <person name="Jetten M.S.M."/>
            <person name="Mascher T."/>
            <person name="Medema M.H."/>
            <person name="Devos D.P."/>
            <person name="Kaster A.-K."/>
            <person name="Ovreas L."/>
            <person name="Rohde M."/>
            <person name="Galperin M.Y."/>
            <person name="Jogler C."/>
        </authorList>
    </citation>
    <scope>NUCLEOTIDE SEQUENCE [LARGE SCALE GENOMIC DNA]</scope>
    <source>
        <strain evidence="3 4">SV_7m_r</strain>
    </source>
</reference>
<dbReference type="Pfam" id="PF07589">
    <property type="entry name" value="PEP-CTERM"/>
    <property type="match status" value="1"/>
</dbReference>
<protein>
    <submittedName>
        <fullName evidence="3">PEP-CTERM motif protein</fullName>
    </submittedName>
</protein>
<evidence type="ECO:0000313" key="3">
    <source>
        <dbReference type="EMBL" id="QDT60483.1"/>
    </source>
</evidence>
<evidence type="ECO:0000259" key="2">
    <source>
        <dbReference type="Pfam" id="PF07589"/>
    </source>
</evidence>
<proteinExistence type="predicted"/>
<name>A0A517SWM9_9BACT</name>
<dbReference type="AlphaFoldDB" id="A0A517SWM9"/>
<evidence type="ECO:0000256" key="1">
    <source>
        <dbReference type="SAM" id="SignalP"/>
    </source>
</evidence>
<dbReference type="EMBL" id="CP036272">
    <property type="protein sequence ID" value="QDT60483.1"/>
    <property type="molecule type" value="Genomic_DNA"/>
</dbReference>
<organism evidence="3 4">
    <name type="scientific">Stieleria bergensis</name>
    <dbReference type="NCBI Taxonomy" id="2528025"/>
    <lineage>
        <taxon>Bacteria</taxon>
        <taxon>Pseudomonadati</taxon>
        <taxon>Planctomycetota</taxon>
        <taxon>Planctomycetia</taxon>
        <taxon>Pirellulales</taxon>
        <taxon>Pirellulaceae</taxon>
        <taxon>Stieleria</taxon>
    </lineage>
</organism>
<dbReference type="RefSeq" id="WP_419187381.1">
    <property type="nucleotide sequence ID" value="NZ_CP036272.1"/>
</dbReference>